<evidence type="ECO:0000256" key="8">
    <source>
        <dbReference type="ARBA" id="ARBA00023136"/>
    </source>
</evidence>
<evidence type="ECO:0000256" key="4">
    <source>
        <dbReference type="ARBA" id="ARBA00022481"/>
    </source>
</evidence>
<comment type="caution">
    <text evidence="12">The sequence shown here is derived from an EMBL/GenBank/DDBJ whole genome shotgun (WGS) entry which is preliminary data.</text>
</comment>
<dbReference type="EMBL" id="JALGCL010000002">
    <property type="protein sequence ID" value="MCJ0825919.1"/>
    <property type="molecule type" value="Genomic_DNA"/>
</dbReference>
<evidence type="ECO:0000313" key="13">
    <source>
        <dbReference type="Proteomes" id="UP001165423"/>
    </source>
</evidence>
<keyword evidence="5" id="KW-0997">Cell inner membrane</keyword>
<dbReference type="InterPro" id="IPR022346">
    <property type="entry name" value="T2SS_GspH"/>
</dbReference>
<keyword evidence="6" id="KW-0812">Transmembrane</keyword>
<dbReference type="Proteomes" id="UP001165423">
    <property type="component" value="Unassembled WGS sequence"/>
</dbReference>
<keyword evidence="7" id="KW-1133">Transmembrane helix</keyword>
<evidence type="ECO:0000259" key="11">
    <source>
        <dbReference type="Pfam" id="PF12019"/>
    </source>
</evidence>
<evidence type="ECO:0000256" key="6">
    <source>
        <dbReference type="ARBA" id="ARBA00022692"/>
    </source>
</evidence>
<proteinExistence type="inferred from homology"/>
<dbReference type="InterPro" id="IPR012902">
    <property type="entry name" value="N_methyl_site"/>
</dbReference>
<keyword evidence="13" id="KW-1185">Reference proteome</keyword>
<reference evidence="12 13" key="1">
    <citation type="submission" date="2022-03" db="EMBL/GenBank/DDBJ databases">
        <title>Luteimonas soily sp. nov., a novel bacterium isolated from the soil.</title>
        <authorList>
            <person name="Zhang X."/>
        </authorList>
    </citation>
    <scope>NUCLEOTIDE SEQUENCE [LARGE SCALE GENOMIC DNA]</scope>
    <source>
        <strain evidence="12 13">50</strain>
    </source>
</reference>
<evidence type="ECO:0000256" key="3">
    <source>
        <dbReference type="ARBA" id="ARBA00022475"/>
    </source>
</evidence>
<name>A0ABT0A4K8_9GAMM</name>
<dbReference type="PROSITE" id="PS00409">
    <property type="entry name" value="PROKAR_NTER_METHYL"/>
    <property type="match status" value="1"/>
</dbReference>
<feature type="domain" description="General secretion pathway GspH" evidence="11">
    <location>
        <begin position="46"/>
        <end position="162"/>
    </location>
</feature>
<evidence type="ECO:0000256" key="7">
    <source>
        <dbReference type="ARBA" id="ARBA00022989"/>
    </source>
</evidence>
<sequence>MHSASRGFTLIEAIIAMAIVALLLAIAVPAVGAAFAATRSGDAKARIVSTLLAALEHSTVTGAEVVVCPSGDGASCSGSSNWSGGWIAFADLDADRAHGAGETMLRRDPALAGDTRLRSTSGRTRVVFQPHGGAAAGSNVTFTLCDGRGAAKATTVVLANSGRIRQDAASPEAAQDCLQMP</sequence>
<dbReference type="InterPro" id="IPR045584">
    <property type="entry name" value="Pilin-like"/>
</dbReference>
<dbReference type="SUPFAM" id="SSF54523">
    <property type="entry name" value="Pili subunits"/>
    <property type="match status" value="1"/>
</dbReference>
<keyword evidence="4" id="KW-0488">Methylation</keyword>
<dbReference type="RefSeq" id="WP_243320897.1">
    <property type="nucleotide sequence ID" value="NZ_JALGCL010000002.1"/>
</dbReference>
<evidence type="ECO:0000256" key="2">
    <source>
        <dbReference type="ARBA" id="ARBA00021549"/>
    </source>
</evidence>
<evidence type="ECO:0000256" key="9">
    <source>
        <dbReference type="ARBA" id="ARBA00025772"/>
    </source>
</evidence>
<keyword evidence="3" id="KW-1003">Cell membrane</keyword>
<accession>A0ABT0A4K8</accession>
<dbReference type="Pfam" id="PF12019">
    <property type="entry name" value="GspH"/>
    <property type="match status" value="1"/>
</dbReference>
<comment type="subcellular location">
    <subcellularLocation>
        <location evidence="1">Cell inner membrane</location>
        <topology evidence="1">Single-pass membrane protein</topology>
    </subcellularLocation>
</comment>
<gene>
    <name evidence="12" type="ORF">MQC88_08100</name>
</gene>
<keyword evidence="8" id="KW-0472">Membrane</keyword>
<evidence type="ECO:0000313" key="12">
    <source>
        <dbReference type="EMBL" id="MCJ0825919.1"/>
    </source>
</evidence>
<organism evidence="12 13">
    <name type="scientific">Cognatiluteimonas sedimenti</name>
    <dbReference type="NCBI Taxonomy" id="2927791"/>
    <lineage>
        <taxon>Bacteria</taxon>
        <taxon>Pseudomonadati</taxon>
        <taxon>Pseudomonadota</taxon>
        <taxon>Gammaproteobacteria</taxon>
        <taxon>Lysobacterales</taxon>
        <taxon>Lysobacteraceae</taxon>
        <taxon>Cognatiluteimonas</taxon>
    </lineage>
</organism>
<protein>
    <recommendedName>
        <fullName evidence="2">Type II secretion system protein H</fullName>
    </recommendedName>
    <alternativeName>
        <fullName evidence="10">General secretion pathway protein H</fullName>
    </alternativeName>
</protein>
<dbReference type="Pfam" id="PF07963">
    <property type="entry name" value="N_methyl"/>
    <property type="match status" value="1"/>
</dbReference>
<comment type="similarity">
    <text evidence="9">Belongs to the GSP H family.</text>
</comment>
<evidence type="ECO:0000256" key="10">
    <source>
        <dbReference type="ARBA" id="ARBA00030775"/>
    </source>
</evidence>
<dbReference type="Gene3D" id="3.55.40.10">
    <property type="entry name" value="minor pseudopilin epsh domain"/>
    <property type="match status" value="1"/>
</dbReference>
<dbReference type="NCBIfam" id="TIGR02532">
    <property type="entry name" value="IV_pilin_GFxxxE"/>
    <property type="match status" value="1"/>
</dbReference>
<evidence type="ECO:0000256" key="1">
    <source>
        <dbReference type="ARBA" id="ARBA00004377"/>
    </source>
</evidence>
<evidence type="ECO:0000256" key="5">
    <source>
        <dbReference type="ARBA" id="ARBA00022519"/>
    </source>
</evidence>